<dbReference type="InterPro" id="IPR011598">
    <property type="entry name" value="bHLH_dom"/>
</dbReference>
<sequence length="250" mass="28528">MPISRAVLYLRDELLNNASEQKGGDTKTCLTEKFVLGSGSEAMYDARFDSVRTLSEEKDEYIKDSEEGDDNVFYDSERPAETGYICLQSVPYPLLSPRPFYSHSADNIFPDAPLDLRQRNLSQSIIDGEYECKPLSRCPRRNFTNSRERWRQQNVNGAFAELRRLVPTHPPDKKLSKHEILKLTIKYIGLLSGVLEYQKAQTNENEGEIVKREMSAGGEDTNMNTENQSSHTLWDDKVFESNSPESDDSN</sequence>
<dbReference type="AlphaFoldDB" id="A0A6J8BF76"/>
<protein>
    <submittedName>
        <fullName evidence="6">TAL</fullName>
    </submittedName>
</protein>
<organism evidence="6 7">
    <name type="scientific">Mytilus coruscus</name>
    <name type="common">Sea mussel</name>
    <dbReference type="NCBI Taxonomy" id="42192"/>
    <lineage>
        <taxon>Eukaryota</taxon>
        <taxon>Metazoa</taxon>
        <taxon>Spiralia</taxon>
        <taxon>Lophotrochozoa</taxon>
        <taxon>Mollusca</taxon>
        <taxon>Bivalvia</taxon>
        <taxon>Autobranchia</taxon>
        <taxon>Pteriomorphia</taxon>
        <taxon>Mytilida</taxon>
        <taxon>Mytiloidea</taxon>
        <taxon>Mytilidae</taxon>
        <taxon>Mytilinae</taxon>
        <taxon>Mytilus</taxon>
    </lineage>
</organism>
<dbReference type="Proteomes" id="UP000507470">
    <property type="component" value="Unassembled WGS sequence"/>
</dbReference>
<feature type="compositionally biased region" description="Polar residues" evidence="4">
    <location>
        <begin position="221"/>
        <end position="232"/>
    </location>
</feature>
<evidence type="ECO:0000313" key="7">
    <source>
        <dbReference type="Proteomes" id="UP000507470"/>
    </source>
</evidence>
<evidence type="ECO:0000313" key="6">
    <source>
        <dbReference type="EMBL" id="CAC5381544.1"/>
    </source>
</evidence>
<keyword evidence="1" id="KW-0805">Transcription regulation</keyword>
<proteinExistence type="predicted"/>
<name>A0A6J8BF76_MYTCO</name>
<dbReference type="FunFam" id="4.10.280.10:FF:000015">
    <property type="entry name" value="T-cell acute lymphocytic leukemia 1"/>
    <property type="match status" value="1"/>
</dbReference>
<evidence type="ECO:0000256" key="3">
    <source>
        <dbReference type="ARBA" id="ARBA00023163"/>
    </source>
</evidence>
<dbReference type="EMBL" id="CACVKT020003069">
    <property type="protein sequence ID" value="CAC5381544.1"/>
    <property type="molecule type" value="Genomic_DNA"/>
</dbReference>
<evidence type="ECO:0000256" key="2">
    <source>
        <dbReference type="ARBA" id="ARBA00023125"/>
    </source>
</evidence>
<feature type="region of interest" description="Disordered" evidence="4">
    <location>
        <begin position="212"/>
        <end position="250"/>
    </location>
</feature>
<reference evidence="6 7" key="1">
    <citation type="submission" date="2020-06" db="EMBL/GenBank/DDBJ databases">
        <authorList>
            <person name="Li R."/>
            <person name="Bekaert M."/>
        </authorList>
    </citation>
    <scope>NUCLEOTIDE SEQUENCE [LARGE SCALE GENOMIC DNA]</scope>
    <source>
        <strain evidence="7">wild</strain>
    </source>
</reference>
<keyword evidence="7" id="KW-1185">Reference proteome</keyword>
<evidence type="ECO:0000256" key="1">
    <source>
        <dbReference type="ARBA" id="ARBA00023015"/>
    </source>
</evidence>
<dbReference type="SUPFAM" id="SSF47459">
    <property type="entry name" value="HLH, helix-loop-helix DNA-binding domain"/>
    <property type="match status" value="1"/>
</dbReference>
<dbReference type="GO" id="GO:0000981">
    <property type="term" value="F:DNA-binding transcription factor activity, RNA polymerase II-specific"/>
    <property type="evidence" value="ECO:0007669"/>
    <property type="project" value="InterPro"/>
</dbReference>
<dbReference type="InterPro" id="IPR036638">
    <property type="entry name" value="HLH_DNA-bd_sf"/>
</dbReference>
<evidence type="ECO:0000259" key="5">
    <source>
        <dbReference type="PROSITE" id="PS50888"/>
    </source>
</evidence>
<dbReference type="PANTHER" id="PTHR13864">
    <property type="entry name" value="T-CELL ACUTE LYMPHOCYTIC LEUKEMIA/STEM CELL LEUKEMIA-RELATED"/>
    <property type="match status" value="1"/>
</dbReference>
<evidence type="ECO:0000256" key="4">
    <source>
        <dbReference type="SAM" id="MobiDB-lite"/>
    </source>
</evidence>
<accession>A0A6J8BF76</accession>
<dbReference type="InterPro" id="IPR040238">
    <property type="entry name" value="TAL-like"/>
</dbReference>
<dbReference type="SMART" id="SM00353">
    <property type="entry name" value="HLH"/>
    <property type="match status" value="1"/>
</dbReference>
<dbReference type="CDD" id="cd19708">
    <property type="entry name" value="bHLH_TS_dHLH3B_like"/>
    <property type="match status" value="1"/>
</dbReference>
<dbReference type="GO" id="GO:0046983">
    <property type="term" value="F:protein dimerization activity"/>
    <property type="evidence" value="ECO:0007669"/>
    <property type="project" value="InterPro"/>
</dbReference>
<keyword evidence="2" id="KW-0238">DNA-binding</keyword>
<dbReference type="Gene3D" id="4.10.280.10">
    <property type="entry name" value="Helix-loop-helix DNA-binding domain"/>
    <property type="match status" value="1"/>
</dbReference>
<feature type="domain" description="BHLH" evidence="5">
    <location>
        <begin position="139"/>
        <end position="191"/>
    </location>
</feature>
<keyword evidence="3" id="KW-0804">Transcription</keyword>
<dbReference type="GO" id="GO:0000978">
    <property type="term" value="F:RNA polymerase II cis-regulatory region sequence-specific DNA binding"/>
    <property type="evidence" value="ECO:0007669"/>
    <property type="project" value="TreeGrafter"/>
</dbReference>
<dbReference type="PROSITE" id="PS50888">
    <property type="entry name" value="BHLH"/>
    <property type="match status" value="1"/>
</dbReference>
<dbReference type="PANTHER" id="PTHR13864:SF15">
    <property type="entry name" value="T-CELL ACUTE LYMPHOCYTIC LEUKEMIA PROTEIN 1 HOMOLOG-RELATED"/>
    <property type="match status" value="1"/>
</dbReference>
<gene>
    <name evidence="6" type="ORF">MCOR_17399</name>
</gene>
<dbReference type="OrthoDB" id="10069510at2759"/>
<dbReference type="Pfam" id="PF00010">
    <property type="entry name" value="HLH"/>
    <property type="match status" value="1"/>
</dbReference>